<dbReference type="RefSeq" id="WP_084119287.1">
    <property type="nucleotide sequence ID" value="NZ_LT838813.1"/>
</dbReference>
<dbReference type="Proteomes" id="UP000192333">
    <property type="component" value="Chromosome I"/>
</dbReference>
<dbReference type="PROSITE" id="PS00211">
    <property type="entry name" value="ABC_TRANSPORTER_1"/>
    <property type="match status" value="1"/>
</dbReference>
<evidence type="ECO:0000256" key="4">
    <source>
        <dbReference type="ARBA" id="ARBA00022840"/>
    </source>
</evidence>
<evidence type="ECO:0000313" key="7">
    <source>
        <dbReference type="Proteomes" id="UP000192333"/>
    </source>
</evidence>
<protein>
    <submittedName>
        <fullName evidence="6">ABC-type multidrug transport system, ATPase component</fullName>
    </submittedName>
</protein>
<keyword evidence="3" id="KW-0547">Nucleotide-binding</keyword>
<dbReference type="AlphaFoldDB" id="A0A1W2H0L6"/>
<keyword evidence="7" id="KW-1185">Reference proteome</keyword>
<gene>
    <name evidence="6" type="ORF">SAMN00777080_1041</name>
</gene>
<dbReference type="Gene3D" id="3.40.50.300">
    <property type="entry name" value="P-loop containing nucleotide triphosphate hydrolases"/>
    <property type="match status" value="1"/>
</dbReference>
<dbReference type="PANTHER" id="PTHR43335:SF2">
    <property type="entry name" value="ABC TRANSPORTER, ATP-BINDING PROTEIN"/>
    <property type="match status" value="1"/>
</dbReference>
<dbReference type="OrthoDB" id="977540at2"/>
<dbReference type="InterPro" id="IPR027417">
    <property type="entry name" value="P-loop_NTPase"/>
</dbReference>
<evidence type="ECO:0000313" key="6">
    <source>
        <dbReference type="EMBL" id="SMD42487.1"/>
    </source>
</evidence>
<reference evidence="7" key="1">
    <citation type="submission" date="2017-04" db="EMBL/GenBank/DDBJ databases">
        <authorList>
            <person name="Varghese N."/>
            <person name="Submissions S."/>
        </authorList>
    </citation>
    <scope>NUCLEOTIDE SEQUENCE [LARGE SCALE GENOMIC DNA]</scope>
    <source>
        <strain evidence="7">DSM 16537</strain>
    </source>
</reference>
<accession>A0A1W2H0L6</accession>
<dbReference type="InterPro" id="IPR003439">
    <property type="entry name" value="ABC_transporter-like_ATP-bd"/>
</dbReference>
<dbReference type="Pfam" id="PF00005">
    <property type="entry name" value="ABC_tran"/>
    <property type="match status" value="1"/>
</dbReference>
<proteinExistence type="inferred from homology"/>
<dbReference type="GO" id="GO:0016887">
    <property type="term" value="F:ATP hydrolysis activity"/>
    <property type="evidence" value="ECO:0007669"/>
    <property type="project" value="InterPro"/>
</dbReference>
<dbReference type="PANTHER" id="PTHR43335">
    <property type="entry name" value="ABC TRANSPORTER, ATP-BINDING PROTEIN"/>
    <property type="match status" value="1"/>
</dbReference>
<keyword evidence="4" id="KW-0067">ATP-binding</keyword>
<evidence type="ECO:0000259" key="5">
    <source>
        <dbReference type="PROSITE" id="PS50893"/>
    </source>
</evidence>
<dbReference type="InterPro" id="IPR003593">
    <property type="entry name" value="AAA+_ATPase"/>
</dbReference>
<dbReference type="STRING" id="758820.SAMN00777080_1041"/>
<evidence type="ECO:0000256" key="1">
    <source>
        <dbReference type="ARBA" id="ARBA00005417"/>
    </source>
</evidence>
<sequence length="295" mass="32547">MELIIQNLSKTYPNGVKALNDISLHIHQGMFGLLGPNGAGKSTLMRTIATLQDADSGSVFLDDLDVLHDKQRLREKLGYLPQDFGLYPRISAEVMLDHIAQMKGVINKSKRKDLVNSLLNKVNLYKDRKKALGTFSGGMRQRFGIAQALAGNPSLIIVDEPTAGLDPSERNRFYNLLSELGENTIVILSTHIVEDVSTLCSQMAIICLGEVLMQGKPSDGISELEGQIYQKSIAKEDLSQYKGQFDVISTQLKEGKLSLRIKSETEPGSGFVPTVTNLEDVYFSYISQKVDPITL</sequence>
<dbReference type="PROSITE" id="PS50893">
    <property type="entry name" value="ABC_TRANSPORTER_2"/>
    <property type="match status" value="1"/>
</dbReference>
<name>A0A1W2H0L6_9BACT</name>
<dbReference type="SUPFAM" id="SSF52540">
    <property type="entry name" value="P-loop containing nucleoside triphosphate hydrolases"/>
    <property type="match status" value="1"/>
</dbReference>
<dbReference type="EMBL" id="LT838813">
    <property type="protein sequence ID" value="SMD42487.1"/>
    <property type="molecule type" value="Genomic_DNA"/>
</dbReference>
<evidence type="ECO:0000256" key="2">
    <source>
        <dbReference type="ARBA" id="ARBA00022448"/>
    </source>
</evidence>
<keyword evidence="2" id="KW-0813">Transport</keyword>
<dbReference type="SMART" id="SM00382">
    <property type="entry name" value="AAA"/>
    <property type="match status" value="1"/>
</dbReference>
<feature type="domain" description="ABC transporter" evidence="5">
    <location>
        <begin position="3"/>
        <end position="233"/>
    </location>
</feature>
<comment type="similarity">
    <text evidence="1">Belongs to the ABC transporter superfamily.</text>
</comment>
<dbReference type="GO" id="GO:0005524">
    <property type="term" value="F:ATP binding"/>
    <property type="evidence" value="ECO:0007669"/>
    <property type="project" value="UniProtKB-KW"/>
</dbReference>
<organism evidence="6 7">
    <name type="scientific">Aquiflexum balticum DSM 16537</name>
    <dbReference type="NCBI Taxonomy" id="758820"/>
    <lineage>
        <taxon>Bacteria</taxon>
        <taxon>Pseudomonadati</taxon>
        <taxon>Bacteroidota</taxon>
        <taxon>Cytophagia</taxon>
        <taxon>Cytophagales</taxon>
        <taxon>Cyclobacteriaceae</taxon>
        <taxon>Aquiflexum</taxon>
    </lineage>
</organism>
<dbReference type="InterPro" id="IPR017871">
    <property type="entry name" value="ABC_transporter-like_CS"/>
</dbReference>
<evidence type="ECO:0000256" key="3">
    <source>
        <dbReference type="ARBA" id="ARBA00022741"/>
    </source>
</evidence>
<dbReference type="CDD" id="cd03264">
    <property type="entry name" value="ABC_drug_resistance_like"/>
    <property type="match status" value="1"/>
</dbReference>